<gene>
    <name evidence="1" type="ORF">SEVIR_J005003v4</name>
</gene>
<evidence type="ECO:0000313" key="1">
    <source>
        <dbReference type="EMBL" id="KAK6646387.1"/>
    </source>
</evidence>
<protein>
    <submittedName>
        <fullName evidence="1">Uncharacterized protein</fullName>
    </submittedName>
</protein>
<proteinExistence type="predicted"/>
<evidence type="ECO:0000313" key="2">
    <source>
        <dbReference type="Proteomes" id="UP000298652"/>
    </source>
</evidence>
<accession>A0ACC3P2D9</accession>
<dbReference type="Proteomes" id="UP000298652">
    <property type="component" value="Unassembled WGS sequence"/>
</dbReference>
<organism evidence="1 2">
    <name type="scientific">Setaria viridis</name>
    <name type="common">Green bristlegrass</name>
    <name type="synonym">Setaria italica subsp. viridis</name>
    <dbReference type="NCBI Taxonomy" id="4556"/>
    <lineage>
        <taxon>Eukaryota</taxon>
        <taxon>Viridiplantae</taxon>
        <taxon>Streptophyta</taxon>
        <taxon>Embryophyta</taxon>
        <taxon>Tracheophyta</taxon>
        <taxon>Spermatophyta</taxon>
        <taxon>Magnoliopsida</taxon>
        <taxon>Liliopsida</taxon>
        <taxon>Poales</taxon>
        <taxon>Poaceae</taxon>
        <taxon>PACMAD clade</taxon>
        <taxon>Panicoideae</taxon>
        <taxon>Panicodae</taxon>
        <taxon>Paniceae</taxon>
        <taxon>Cenchrinae</taxon>
        <taxon>Setaria</taxon>
    </lineage>
</organism>
<comment type="caution">
    <text evidence="1">The sequence shown here is derived from an EMBL/GenBank/DDBJ whole genome shotgun (WGS) entry which is preliminary data.</text>
</comment>
<keyword evidence="2" id="KW-1185">Reference proteome</keyword>
<sequence length="217" mass="24316">MSLPARALPPLPLPDVIIISDELREHALPVVFRITTYLDETGRSLGPTFSALRSFRNTLLRELHARGETFRSLHEDFLLNGMENSILGQAVREHYDATIINNGLPGVGPVAESPLDQFGIHPILDLHMGQLLFLIYKSFLVYVAHSRFGLTSSLCCDKKGRGKSVPNAWQSLVELIYDFVPNLVNEQIGGISGNVKQKFFLASRSLLLFRYFVIPRV</sequence>
<reference evidence="1 2" key="1">
    <citation type="journal article" date="2020" name="Nat. Biotechnol.">
        <title>A genome resource for green millet Setaria viridis enables discovery of agronomically valuable loci.</title>
        <authorList>
            <person name="Mamidi S."/>
            <person name="Healey A."/>
            <person name="Huang P."/>
            <person name="Grimwood J."/>
            <person name="Jenkins J."/>
            <person name="Barry K."/>
            <person name="Sreedasyam A."/>
            <person name="Shu S."/>
            <person name="Lovell J.T."/>
            <person name="Feldman M."/>
            <person name="Wu J."/>
            <person name="Yu Y."/>
            <person name="Chen C."/>
            <person name="Johnson J."/>
            <person name="Sakakibara H."/>
            <person name="Kiba T."/>
            <person name="Sakurai T."/>
            <person name="Tavares R."/>
            <person name="Nusinow D.A."/>
            <person name="Baxter I."/>
            <person name="Schmutz J."/>
            <person name="Brutnell T.P."/>
            <person name="Kellogg E.A."/>
        </authorList>
    </citation>
    <scope>NUCLEOTIDE SEQUENCE [LARGE SCALE GENOMIC DNA]</scope>
    <source>
        <strain evidence="2">cv. A10</strain>
    </source>
</reference>
<dbReference type="EMBL" id="MU967164">
    <property type="protein sequence ID" value="KAK6646387.1"/>
    <property type="molecule type" value="Genomic_DNA"/>
</dbReference>
<name>A0ACC3P2D9_SETVI</name>